<organism evidence="3 4">
    <name type="scientific">Fasciola hepatica</name>
    <name type="common">Liver fluke</name>
    <dbReference type="NCBI Taxonomy" id="6192"/>
    <lineage>
        <taxon>Eukaryota</taxon>
        <taxon>Metazoa</taxon>
        <taxon>Spiralia</taxon>
        <taxon>Lophotrochozoa</taxon>
        <taxon>Platyhelminthes</taxon>
        <taxon>Trematoda</taxon>
        <taxon>Digenea</taxon>
        <taxon>Plagiorchiida</taxon>
        <taxon>Echinostomata</taxon>
        <taxon>Echinostomatoidea</taxon>
        <taxon>Fasciolidae</taxon>
        <taxon>Fasciola</taxon>
    </lineage>
</organism>
<gene>
    <name evidence="3" type="ORF">D915_008465</name>
</gene>
<accession>A0A4E0RG06</accession>
<dbReference type="Gene3D" id="1.25.70.10">
    <property type="entry name" value="Transcription termination factor 3, mitochondrial"/>
    <property type="match status" value="1"/>
</dbReference>
<dbReference type="InterPro" id="IPR003690">
    <property type="entry name" value="MTERF"/>
</dbReference>
<evidence type="ECO:0000313" key="3">
    <source>
        <dbReference type="EMBL" id="THD20628.1"/>
    </source>
</evidence>
<evidence type="ECO:0000256" key="1">
    <source>
        <dbReference type="ARBA" id="ARBA00007692"/>
    </source>
</evidence>
<dbReference type="EMBL" id="JXXN02004384">
    <property type="protein sequence ID" value="THD20628.1"/>
    <property type="molecule type" value="Genomic_DNA"/>
</dbReference>
<dbReference type="Pfam" id="PF02536">
    <property type="entry name" value="mTERF"/>
    <property type="match status" value="1"/>
</dbReference>
<dbReference type="GO" id="GO:0003676">
    <property type="term" value="F:nucleic acid binding"/>
    <property type="evidence" value="ECO:0007669"/>
    <property type="project" value="InterPro"/>
</dbReference>
<dbReference type="Proteomes" id="UP000230066">
    <property type="component" value="Unassembled WGS sequence"/>
</dbReference>
<evidence type="ECO:0000313" key="4">
    <source>
        <dbReference type="Proteomes" id="UP000230066"/>
    </source>
</evidence>
<comment type="similarity">
    <text evidence="1">Belongs to the mTERF family.</text>
</comment>
<reference evidence="3" key="1">
    <citation type="submission" date="2019-03" db="EMBL/GenBank/DDBJ databases">
        <title>Improved annotation for the trematode Fasciola hepatica.</title>
        <authorList>
            <person name="Choi Y.-J."/>
            <person name="Martin J."/>
            <person name="Mitreva M."/>
        </authorList>
    </citation>
    <scope>NUCLEOTIDE SEQUENCE [LARGE SCALE GENOMIC DNA]</scope>
</reference>
<protein>
    <submittedName>
        <fullName evidence="3">mTERF domain-containing protein 1 mitochondrial</fullName>
    </submittedName>
</protein>
<dbReference type="InterPro" id="IPR038538">
    <property type="entry name" value="MTERF_sf"/>
</dbReference>
<dbReference type="AlphaFoldDB" id="A0A4E0RG06"/>
<comment type="caution">
    <text evidence="3">The sequence shown here is derived from an EMBL/GenBank/DDBJ whole genome shotgun (WGS) entry which is preliminary data.</text>
</comment>
<keyword evidence="4" id="KW-1185">Reference proteome</keyword>
<proteinExistence type="inferred from homology"/>
<sequence>MGSLRSLLRWSQILRRAQASWTPLNQYSSSSSNSQEEYVKSLIQAFLPSERDPSIAQAPTVDPIPNSEPTSLRRVKLRRTVLQPGKTEKLSASKVHRRLNSSSSNIQTLPVQLKPSAPIEFPKSDLSFGPYEHPGECPVPISSIVHHEQTVVESVKLVRKWFKELDLNALTTPVLAAGNLAPYVSRSFTLQQLVLLGVDLSKIEQIPGAANMLVKMDFRQTIEPMLWALNDLGFDLSQSAHLLTRFPKLLKLPRDELFRRFTYFIQHGFTQTETVRLIRAQPRVLSFTSIEIDRHLGQVQNLFGFSGSQVRLAVNNVPAVLVHPLGKIKDTYVLLSKMLGYTHDVCRSMTCHHPELLVTERDRLVSNFVFMHTRLDLPLDLIQIWPEALTAAPHLLPQRATFLVRRNLFQPDPKKPLYTPLSTVVKYTDREFCDQFARATEEDYDLFLKTL</sequence>
<keyword evidence="2" id="KW-0809">Transit peptide</keyword>
<evidence type="ECO:0000256" key="2">
    <source>
        <dbReference type="ARBA" id="ARBA00022946"/>
    </source>
</evidence>
<name>A0A4E0RG06_FASHE</name>